<accession>A0A268RRV9</accession>
<comment type="caution">
    <text evidence="2">The sequence shown here is derived from an EMBL/GenBank/DDBJ whole genome shotgun (WGS) entry which is preliminary data.</text>
</comment>
<dbReference type="AlphaFoldDB" id="A0A268RRV9"/>
<protein>
    <submittedName>
        <fullName evidence="2">Uncharacterized protein</fullName>
    </submittedName>
</protein>
<reference evidence="2 3" key="1">
    <citation type="submission" date="2017-07" db="EMBL/GenBank/DDBJ databases">
        <title>Isolation and whole genome analysis of endospore-forming bacteria from heroin.</title>
        <authorList>
            <person name="Kalinowski J."/>
            <person name="Ahrens B."/>
            <person name="Al-Dilaimi A."/>
            <person name="Winkler A."/>
            <person name="Wibberg D."/>
            <person name="Schleenbecker U."/>
            <person name="Ruckert C."/>
            <person name="Wolfel R."/>
            <person name="Grass G."/>
        </authorList>
    </citation>
    <scope>NUCLEOTIDE SEQUENCE [LARGE SCALE GENOMIC DNA]</scope>
    <source>
        <strain evidence="2 3">7523-2</strain>
    </source>
</reference>
<organism evidence="2 3">
    <name type="scientific">Shouchella clausii</name>
    <name type="common">Alkalihalobacillus clausii</name>
    <dbReference type="NCBI Taxonomy" id="79880"/>
    <lineage>
        <taxon>Bacteria</taxon>
        <taxon>Bacillati</taxon>
        <taxon>Bacillota</taxon>
        <taxon>Bacilli</taxon>
        <taxon>Bacillales</taxon>
        <taxon>Bacillaceae</taxon>
        <taxon>Shouchella</taxon>
    </lineage>
</organism>
<gene>
    <name evidence="2" type="ORF">CHH61_22465</name>
</gene>
<keyword evidence="1" id="KW-1133">Transmembrane helix</keyword>
<evidence type="ECO:0000313" key="2">
    <source>
        <dbReference type="EMBL" id="PAF22985.1"/>
    </source>
</evidence>
<keyword evidence="1" id="KW-0812">Transmembrane</keyword>
<keyword evidence="1" id="KW-0472">Membrane</keyword>
<dbReference type="Proteomes" id="UP000216133">
    <property type="component" value="Unassembled WGS sequence"/>
</dbReference>
<evidence type="ECO:0000313" key="3">
    <source>
        <dbReference type="Proteomes" id="UP000216133"/>
    </source>
</evidence>
<feature type="transmembrane region" description="Helical" evidence="1">
    <location>
        <begin position="7"/>
        <end position="25"/>
    </location>
</feature>
<dbReference type="EMBL" id="NPBS01000162">
    <property type="protein sequence ID" value="PAF22985.1"/>
    <property type="molecule type" value="Genomic_DNA"/>
</dbReference>
<dbReference type="RefSeq" id="WP_035205079.1">
    <property type="nucleotide sequence ID" value="NZ_CP012475.1"/>
</dbReference>
<name>A0A268RRV9_SHOCL</name>
<sequence length="169" mass="19920">MKKRKWKILIILSIVFVGALSLWYWNYQEKERVQLRDEERELRLYIRTADTLRMEIDYRNYEKTRTVKDIVLTPTIETERTIERWEAVSQAFPSIKFPQEEVEEGDWVQVCQRLLGSEGEMREVVVSLASELPEGETMGGVESLNIYVQNGVIQEGNFEEMLKEKGVIK</sequence>
<evidence type="ECO:0000256" key="1">
    <source>
        <dbReference type="SAM" id="Phobius"/>
    </source>
</evidence>
<proteinExistence type="predicted"/>